<sequence length="111" mass="12663">MISTFIKKVRAYFKRLFSKGYKVELVDDEPDYVDDKIIYIIGEADFHAIAVMLCPCGCKSKIHLNLLPGNKPTWSITSQEKVPTIKPSVWRKVGCKSHFFVRSGQIVWAKG</sequence>
<name>A0ABS5I6X1_9GAMM</name>
<evidence type="ECO:0000313" key="2">
    <source>
        <dbReference type="Proteomes" id="UP000811844"/>
    </source>
</evidence>
<reference evidence="1 2" key="1">
    <citation type="submission" date="2020-02" db="EMBL/GenBank/DDBJ databases">
        <title>Shewanella WXL01 sp. nov., a marine bacterium isolated from green algae in Luhuitou Fringing Reef (Northern South China Sea).</title>
        <authorList>
            <person name="Wang X."/>
        </authorList>
    </citation>
    <scope>NUCLEOTIDE SEQUENCE [LARGE SCALE GENOMIC DNA]</scope>
    <source>
        <strain evidence="1 2">MCCC 1A01895</strain>
    </source>
</reference>
<gene>
    <name evidence="1" type="ORF">G3R48_16585</name>
</gene>
<dbReference type="Proteomes" id="UP000811844">
    <property type="component" value="Unassembled WGS sequence"/>
</dbReference>
<comment type="caution">
    <text evidence="1">The sequence shown here is derived from an EMBL/GenBank/DDBJ whole genome shotgun (WGS) entry which is preliminary data.</text>
</comment>
<protein>
    <submittedName>
        <fullName evidence="1">Uncharacterized protein</fullName>
    </submittedName>
</protein>
<dbReference type="RefSeq" id="WP_153666208.1">
    <property type="nucleotide sequence ID" value="NZ_JAAIKR010000025.1"/>
</dbReference>
<dbReference type="InterPro" id="IPR045384">
    <property type="entry name" value="DUF6527"/>
</dbReference>
<evidence type="ECO:0000313" key="1">
    <source>
        <dbReference type="EMBL" id="MBR9729588.1"/>
    </source>
</evidence>
<proteinExistence type="predicted"/>
<organism evidence="1 2">
    <name type="scientific">Shewanella intestini</name>
    <dbReference type="NCBI Taxonomy" id="2017544"/>
    <lineage>
        <taxon>Bacteria</taxon>
        <taxon>Pseudomonadati</taxon>
        <taxon>Pseudomonadota</taxon>
        <taxon>Gammaproteobacteria</taxon>
        <taxon>Alteromonadales</taxon>
        <taxon>Shewanellaceae</taxon>
        <taxon>Shewanella</taxon>
    </lineage>
</organism>
<keyword evidence="2" id="KW-1185">Reference proteome</keyword>
<accession>A0ABS5I6X1</accession>
<dbReference type="Pfam" id="PF20137">
    <property type="entry name" value="BubE"/>
    <property type="match status" value="1"/>
</dbReference>
<dbReference type="EMBL" id="JAAIKR010000025">
    <property type="protein sequence ID" value="MBR9729588.1"/>
    <property type="molecule type" value="Genomic_DNA"/>
</dbReference>